<reference evidence="1" key="1">
    <citation type="submission" date="2021-08" db="EMBL/GenBank/DDBJ databases">
        <authorList>
            <person name="Papudeshi B."/>
            <person name="Bashey-Visser F."/>
        </authorList>
    </citation>
    <scope>NUCLEOTIDE SEQUENCE</scope>
    <source>
        <strain evidence="1">MC_266_E_2016</strain>
    </source>
</reference>
<dbReference type="InterPro" id="IPR058601">
    <property type="entry name" value="Phage_phiTE_015-like"/>
</dbReference>
<protein>
    <submittedName>
        <fullName evidence="1">Uncharacterized protein</fullName>
    </submittedName>
</protein>
<gene>
    <name evidence="1" type="ORF">KKJ01_14545</name>
</gene>
<dbReference type="Proteomes" id="UP001222434">
    <property type="component" value="Unassembled WGS sequence"/>
</dbReference>
<dbReference type="EMBL" id="JAILSO010000058">
    <property type="protein sequence ID" value="MDE1479418.1"/>
    <property type="molecule type" value="Genomic_DNA"/>
</dbReference>
<comment type="caution">
    <text evidence="1">The sequence shown here is derived from an EMBL/GenBank/DDBJ whole genome shotgun (WGS) entry which is preliminary data.</text>
</comment>
<evidence type="ECO:0000313" key="1">
    <source>
        <dbReference type="EMBL" id="MDE1479418.1"/>
    </source>
</evidence>
<accession>A0AAJ1JCY8</accession>
<dbReference type="AlphaFoldDB" id="A0AAJ1JCY8"/>
<organism evidence="1 2">
    <name type="scientific">Xenorhabdus bovienii</name>
    <name type="common">Xenorhabdus nematophila subsp. bovienii</name>
    <dbReference type="NCBI Taxonomy" id="40576"/>
    <lineage>
        <taxon>Bacteria</taxon>
        <taxon>Pseudomonadati</taxon>
        <taxon>Pseudomonadota</taxon>
        <taxon>Gammaproteobacteria</taxon>
        <taxon>Enterobacterales</taxon>
        <taxon>Morganellaceae</taxon>
        <taxon>Xenorhabdus</taxon>
    </lineage>
</organism>
<dbReference type="Pfam" id="PF26207">
    <property type="entry name" value="Phage_phiTE_015"/>
    <property type="match status" value="1"/>
</dbReference>
<name>A0AAJ1JCY8_XENBV</name>
<evidence type="ECO:0000313" key="2">
    <source>
        <dbReference type="Proteomes" id="UP001222434"/>
    </source>
</evidence>
<dbReference type="RefSeq" id="WP_274713051.1">
    <property type="nucleotide sequence ID" value="NZ_JAILSO010000058.1"/>
</dbReference>
<reference evidence="1" key="2">
    <citation type="journal article" date="2022" name="J. Evol. Biol.">
        <title>Pre- and post-association barriers to host switching in sympatric mutualists.</title>
        <authorList>
            <person name="Dinges Z.M."/>
            <person name="Phillips R.K."/>
            <person name="Lively C.M."/>
            <person name="Bashey F."/>
        </authorList>
    </citation>
    <scope>NUCLEOTIDE SEQUENCE</scope>
    <source>
        <strain evidence="1">MC_266_E_2016</strain>
    </source>
</reference>
<proteinExistence type="predicted"/>
<sequence length="121" mass="14417">MTDLDVCREAFEKFMVDGFNYPIDSLGKYDDGTYWNMPAQNYWEIFQAAWKASRENIVKICNETESLKNKLAEYENMEPVAYQYEAQNISGNWVTEMTTHYPDVEMFCIRNIFPLYRHPNK</sequence>